<evidence type="ECO:0000313" key="2">
    <source>
        <dbReference type="Proteomes" id="UP000239415"/>
    </source>
</evidence>
<reference evidence="1 2" key="1">
    <citation type="submission" date="2018-03" db="EMBL/GenBank/DDBJ databases">
        <title>Genomic Encyclopedia of Archaeal and Bacterial Type Strains, Phase II (KMG-II): from individual species to whole genera.</title>
        <authorList>
            <person name="Goeker M."/>
        </authorList>
    </citation>
    <scope>NUCLEOTIDE SEQUENCE [LARGE SCALE GENOMIC DNA]</scope>
    <source>
        <strain evidence="1 2">DSM 43146</strain>
    </source>
</reference>
<name>A0A2T0KQ14_9ACTN</name>
<dbReference type="AlphaFoldDB" id="A0A2T0KQ14"/>
<comment type="caution">
    <text evidence="1">The sequence shown here is derived from an EMBL/GenBank/DDBJ whole genome shotgun (WGS) entry which is preliminary data.</text>
</comment>
<organism evidence="1 2">
    <name type="scientific">Actinoplanes italicus</name>
    <dbReference type="NCBI Taxonomy" id="113567"/>
    <lineage>
        <taxon>Bacteria</taxon>
        <taxon>Bacillati</taxon>
        <taxon>Actinomycetota</taxon>
        <taxon>Actinomycetes</taxon>
        <taxon>Micromonosporales</taxon>
        <taxon>Micromonosporaceae</taxon>
        <taxon>Actinoplanes</taxon>
    </lineage>
</organism>
<protein>
    <recommendedName>
        <fullName evidence="3">Excreted virulence factor EspC (Type VII ESX diderm)</fullName>
    </recommendedName>
</protein>
<dbReference type="OrthoDB" id="9975759at2"/>
<evidence type="ECO:0000313" key="1">
    <source>
        <dbReference type="EMBL" id="PRX25841.1"/>
    </source>
</evidence>
<accession>A0A2T0KQ14</accession>
<dbReference type="Proteomes" id="UP000239415">
    <property type="component" value="Unassembled WGS sequence"/>
</dbReference>
<proteinExistence type="predicted"/>
<gene>
    <name evidence="1" type="ORF">CLV67_101561</name>
</gene>
<dbReference type="RefSeq" id="WP_146168972.1">
    <property type="nucleotide sequence ID" value="NZ_BOMO01000116.1"/>
</dbReference>
<dbReference type="EMBL" id="PVMZ01000001">
    <property type="protein sequence ID" value="PRX25841.1"/>
    <property type="molecule type" value="Genomic_DNA"/>
</dbReference>
<evidence type="ECO:0008006" key="3">
    <source>
        <dbReference type="Google" id="ProtNLM"/>
    </source>
</evidence>
<keyword evidence="2" id="KW-1185">Reference proteome</keyword>
<sequence>MNPDFEVDAESLLQDATAVTGFAGRVVGTAARVPVADPSPHWAATGAADLTADSARRLVGLLGRDVEETAERIRAAATAYREADNRAAARLRTAR</sequence>